<feature type="region of interest" description="Disordered" evidence="5">
    <location>
        <begin position="379"/>
        <end position="410"/>
    </location>
</feature>
<gene>
    <name evidence="8" type="ORF">ZIOFF_027721</name>
</gene>
<evidence type="ECO:0000259" key="6">
    <source>
        <dbReference type="Pfam" id="PF07897"/>
    </source>
</evidence>
<protein>
    <recommendedName>
        <fullName evidence="4">Ninja-family protein</fullName>
    </recommendedName>
    <alternativeName>
        <fullName evidence="4">ABI-binding protein</fullName>
    </alternativeName>
</protein>
<evidence type="ECO:0000256" key="1">
    <source>
        <dbReference type="ARBA" id="ARBA00004123"/>
    </source>
</evidence>
<feature type="compositionally biased region" description="Basic and acidic residues" evidence="5">
    <location>
        <begin position="170"/>
        <end position="181"/>
    </location>
</feature>
<dbReference type="AlphaFoldDB" id="A0A8J5GTU8"/>
<comment type="similarity">
    <text evidence="2 4">Belongs to the Ninja family.</text>
</comment>
<feature type="compositionally biased region" description="Polar residues" evidence="5">
    <location>
        <begin position="1"/>
        <end position="13"/>
    </location>
</feature>
<evidence type="ECO:0000256" key="2">
    <source>
        <dbReference type="ARBA" id="ARBA00006081"/>
    </source>
</evidence>
<dbReference type="EMBL" id="JACMSC010000008">
    <property type="protein sequence ID" value="KAG6509716.1"/>
    <property type="molecule type" value="Genomic_DNA"/>
</dbReference>
<feature type="region of interest" description="Disordered" evidence="5">
    <location>
        <begin position="544"/>
        <end position="594"/>
    </location>
</feature>
<dbReference type="PANTHER" id="PTHR31413">
    <property type="entry name" value="AFP HOMOLOG 2"/>
    <property type="match status" value="1"/>
</dbReference>
<dbReference type="PANTHER" id="PTHR31413:SF49">
    <property type="entry name" value="NINJA-FAMILY PROTEIN MODD"/>
    <property type="match status" value="1"/>
</dbReference>
<dbReference type="GO" id="GO:0005634">
    <property type="term" value="C:nucleus"/>
    <property type="evidence" value="ECO:0007669"/>
    <property type="project" value="UniProtKB-SubCell"/>
</dbReference>
<comment type="subcellular location">
    <subcellularLocation>
        <location evidence="1 4">Nucleus</location>
    </subcellularLocation>
</comment>
<sequence>MGPYGTDSSSITDRTIGRPIMATEDASNGDRSVHVFYSSGYRWEKEFRQAAGPGDAIAGDVSQPAESSGDLPALSRDDDVTIPPADNRHASHDGATCPHVLAVISRLIVAYADMKRREGGRAHKKSGGRKQSSPFTRAEGQQDDERGSSFRSSTRVITPTRGPTGGVVEESSRRLFRDNASRSRPPSRGSNGLSVLDACRAVMNPGDVEGVSGSPKRHTAGAHLRPLLLCFFFASFARLRPPSSSSSVFFSNGVGGLFHSSLNHLQLLKGLICFIRRGKIFTLCFLRRRFVGEPTEVTEGDTGEIELSLGLSLGGCFGADPKGKKLVRSSSVVSFLTLPREPEFPAVSATALTRTSSLPTETEEELRKRKQIQSLKRLEAKRKRLERKNSVRSGKPGDNPDEDVSGGKGLTASASEQTVANNVHLGSKGGSYLCTRNGVTRHGRPTWAVAQPLKMAATRPADVPVAFPPISQGSIGSQGSCISCTADLETAASQDAKLFANSMSFTKIHLVYDSKTELFLPKSQACSSIFFSLNTACSLPGSRSSMLHSAGNSNKNNDTATNPPASCAGKTQLSPRSEDRARPKAAGPRANGAKEMERKMMEKMPFVSTQGEGPNGRRVEGFLYKYRKGEEVRIVCVCHGSFLTPAEFVKHAGGLDVTNPLRHIVVNSSPFAL</sequence>
<feature type="region of interest" description="Disordered" evidence="5">
    <location>
        <begin position="1"/>
        <end position="29"/>
    </location>
</feature>
<dbReference type="Pfam" id="PF07897">
    <property type="entry name" value="EAR"/>
    <property type="match status" value="1"/>
</dbReference>
<dbReference type="GO" id="GO:0045892">
    <property type="term" value="P:negative regulation of DNA-templated transcription"/>
    <property type="evidence" value="ECO:0007669"/>
    <property type="project" value="TreeGrafter"/>
</dbReference>
<accession>A0A8J5GTU8</accession>
<dbReference type="InterPro" id="IPR031307">
    <property type="entry name" value="Ninja_fam"/>
</dbReference>
<feature type="compositionally biased region" description="Polar residues" evidence="5">
    <location>
        <begin position="544"/>
        <end position="575"/>
    </location>
</feature>
<name>A0A8J5GTU8_ZINOF</name>
<reference evidence="8 9" key="1">
    <citation type="submission" date="2020-08" db="EMBL/GenBank/DDBJ databases">
        <title>Plant Genome Project.</title>
        <authorList>
            <person name="Zhang R.-G."/>
        </authorList>
    </citation>
    <scope>NUCLEOTIDE SEQUENCE [LARGE SCALE GENOMIC DNA]</scope>
    <source>
        <tissue evidence="8">Rhizome</tissue>
    </source>
</reference>
<evidence type="ECO:0000313" key="9">
    <source>
        <dbReference type="Proteomes" id="UP000734854"/>
    </source>
</evidence>
<dbReference type="InterPro" id="IPR032310">
    <property type="entry name" value="NLS_NINJA_AFP-like"/>
</dbReference>
<keyword evidence="3 4" id="KW-0539">Nucleus</keyword>
<dbReference type="GO" id="GO:0007165">
    <property type="term" value="P:signal transduction"/>
    <property type="evidence" value="ECO:0007669"/>
    <property type="project" value="InterPro"/>
</dbReference>
<comment type="function">
    <text evidence="4">Acts as a negative regulator of abscisic acid (ABA) response.</text>
</comment>
<evidence type="ECO:0000256" key="3">
    <source>
        <dbReference type="ARBA" id="ARBA00023242"/>
    </source>
</evidence>
<proteinExistence type="inferred from homology"/>
<evidence type="ECO:0000256" key="4">
    <source>
        <dbReference type="RuleBase" id="RU369029"/>
    </source>
</evidence>
<dbReference type="Pfam" id="PF16135">
    <property type="entry name" value="TDBD"/>
    <property type="match status" value="1"/>
</dbReference>
<keyword evidence="9" id="KW-1185">Reference proteome</keyword>
<dbReference type="Proteomes" id="UP000734854">
    <property type="component" value="Unassembled WGS sequence"/>
</dbReference>
<evidence type="ECO:0000313" key="8">
    <source>
        <dbReference type="EMBL" id="KAG6509716.1"/>
    </source>
</evidence>
<feature type="region of interest" description="Disordered" evidence="5">
    <location>
        <begin position="117"/>
        <end position="193"/>
    </location>
</feature>
<feature type="domain" description="Tify" evidence="7">
    <location>
        <begin position="633"/>
        <end position="667"/>
    </location>
</feature>
<evidence type="ECO:0000256" key="5">
    <source>
        <dbReference type="SAM" id="MobiDB-lite"/>
    </source>
</evidence>
<organism evidence="8 9">
    <name type="scientific">Zingiber officinale</name>
    <name type="common">Ginger</name>
    <name type="synonym">Amomum zingiber</name>
    <dbReference type="NCBI Taxonomy" id="94328"/>
    <lineage>
        <taxon>Eukaryota</taxon>
        <taxon>Viridiplantae</taxon>
        <taxon>Streptophyta</taxon>
        <taxon>Embryophyta</taxon>
        <taxon>Tracheophyta</taxon>
        <taxon>Spermatophyta</taxon>
        <taxon>Magnoliopsida</taxon>
        <taxon>Liliopsida</taxon>
        <taxon>Zingiberales</taxon>
        <taxon>Zingiberaceae</taxon>
        <taxon>Zingiber</taxon>
    </lineage>
</organism>
<dbReference type="InterPro" id="IPR032308">
    <property type="entry name" value="TDBD"/>
</dbReference>
<comment type="caution">
    <text evidence="8">The sequence shown here is derived from an EMBL/GenBank/DDBJ whole genome shotgun (WGS) entry which is preliminary data.</text>
</comment>
<evidence type="ECO:0000259" key="7">
    <source>
        <dbReference type="Pfam" id="PF16135"/>
    </source>
</evidence>
<dbReference type="Pfam" id="PF16136">
    <property type="entry name" value="NLS_NINJA_AFP"/>
    <property type="match status" value="1"/>
</dbReference>
<feature type="domain" description="Ethylene-responsive binding factor-associated repression" evidence="6">
    <location>
        <begin position="301"/>
        <end position="335"/>
    </location>
</feature>
<feature type="region of interest" description="Disordered" evidence="5">
    <location>
        <begin position="53"/>
        <end position="93"/>
    </location>
</feature>
<dbReference type="InterPro" id="IPR012463">
    <property type="entry name" value="Ninja_motif"/>
</dbReference>